<evidence type="ECO:0000256" key="2">
    <source>
        <dbReference type="ARBA" id="ARBA00022692"/>
    </source>
</evidence>
<accession>A0AB34FIG3</accession>
<feature type="transmembrane region" description="Helical" evidence="5">
    <location>
        <begin position="371"/>
        <end position="394"/>
    </location>
</feature>
<evidence type="ECO:0000256" key="4">
    <source>
        <dbReference type="ARBA" id="ARBA00023136"/>
    </source>
</evidence>
<dbReference type="Gene3D" id="1.20.1250.20">
    <property type="entry name" value="MFS general substrate transporter like domains"/>
    <property type="match status" value="2"/>
</dbReference>
<evidence type="ECO:0000313" key="6">
    <source>
        <dbReference type="EMBL" id="KAJ6438822.1"/>
    </source>
</evidence>
<dbReference type="GO" id="GO:0016020">
    <property type="term" value="C:membrane"/>
    <property type="evidence" value="ECO:0007669"/>
    <property type="project" value="UniProtKB-SubCell"/>
</dbReference>
<dbReference type="InterPro" id="IPR005828">
    <property type="entry name" value="MFS_sugar_transport-like"/>
</dbReference>
<protein>
    <submittedName>
        <fullName evidence="6">MFS hexose transporter</fullName>
    </submittedName>
</protein>
<feature type="transmembrane region" description="Helical" evidence="5">
    <location>
        <begin position="212"/>
        <end position="235"/>
    </location>
</feature>
<name>A0AB34FIG3_9HYPO</name>
<feature type="transmembrane region" description="Helical" evidence="5">
    <location>
        <begin position="141"/>
        <end position="161"/>
    </location>
</feature>
<dbReference type="GO" id="GO:0005351">
    <property type="term" value="F:carbohydrate:proton symporter activity"/>
    <property type="evidence" value="ECO:0007669"/>
    <property type="project" value="TreeGrafter"/>
</dbReference>
<sequence length="551" mass="61250">MPSLLIEPLACPFRLSEATAASLVMADDGVPLDFIPSGSLEIASRESSHLRQPAVTMVNLKPAGVKHLVTANVEENIDIARAEAPKFERVTWYKEPHLRNLYFLSIFLLVGSATTGFDGMLQNTSQQMDYWKRYFPEYADANKLGILINMYNIGSIISYLISPYMADILGRKPTIMAGCVIMIAGACITAFAKNYGIVSVIGWGTASIASDWSWRSITFLQAAPSLIQLAGIWWVPESPRFLVHKDRSDEALAMLVKHHGGGDPNNATVLFEYREIKQTIESDRNNKTASSYLDFFKTKGNRWRLAIVISLGIISQYSGNALFSNYIDIIYEGAGIKEQNKKLALTAGKTIMDLLISCAAALSVDKVGRRPLFMTAISGMVVAFVCWTITGAVYENSGHSMADGTIVYSNQGSGYAQIAFVWLFGVFYDIGFSGLLVAYALEILPFHMRAKGLVILNITVQAVLAVGNQTNKLAWENLPNHWNFMLFYTLWDFCELIFVYFFYIETKGPTLEEIARIFDGDEAVPHIDLEQVEKEAHLTALHEETVSEKKA</sequence>
<gene>
    <name evidence="6" type="ORF">O9K51_08223</name>
</gene>
<feature type="transmembrane region" description="Helical" evidence="5">
    <location>
        <begin position="414"/>
        <end position="441"/>
    </location>
</feature>
<evidence type="ECO:0000256" key="3">
    <source>
        <dbReference type="ARBA" id="ARBA00022989"/>
    </source>
</evidence>
<organism evidence="6 7">
    <name type="scientific">Purpureocillium lavendulum</name>
    <dbReference type="NCBI Taxonomy" id="1247861"/>
    <lineage>
        <taxon>Eukaryota</taxon>
        <taxon>Fungi</taxon>
        <taxon>Dikarya</taxon>
        <taxon>Ascomycota</taxon>
        <taxon>Pezizomycotina</taxon>
        <taxon>Sordariomycetes</taxon>
        <taxon>Hypocreomycetidae</taxon>
        <taxon>Hypocreales</taxon>
        <taxon>Ophiocordycipitaceae</taxon>
        <taxon>Purpureocillium</taxon>
    </lineage>
</organism>
<keyword evidence="4 5" id="KW-0472">Membrane</keyword>
<dbReference type="AlphaFoldDB" id="A0AB34FIG3"/>
<feature type="transmembrane region" description="Helical" evidence="5">
    <location>
        <begin position="101"/>
        <end position="121"/>
    </location>
</feature>
<evidence type="ECO:0000256" key="1">
    <source>
        <dbReference type="ARBA" id="ARBA00004141"/>
    </source>
</evidence>
<feature type="transmembrane region" description="Helical" evidence="5">
    <location>
        <begin position="482"/>
        <end position="503"/>
    </location>
</feature>
<evidence type="ECO:0000313" key="7">
    <source>
        <dbReference type="Proteomes" id="UP001163105"/>
    </source>
</evidence>
<dbReference type="Proteomes" id="UP001163105">
    <property type="component" value="Unassembled WGS sequence"/>
</dbReference>
<feature type="transmembrane region" description="Helical" evidence="5">
    <location>
        <begin position="305"/>
        <end position="323"/>
    </location>
</feature>
<reference evidence="6" key="1">
    <citation type="submission" date="2023-01" db="EMBL/GenBank/DDBJ databases">
        <title>The growth and conidiation of Purpureocillium lavendulum are regulated by nitrogen source and histone H3K14 acetylation.</title>
        <authorList>
            <person name="Tang P."/>
            <person name="Han J."/>
            <person name="Zhang C."/>
            <person name="Tang P."/>
            <person name="Qi F."/>
            <person name="Zhang K."/>
            <person name="Liang L."/>
        </authorList>
    </citation>
    <scope>NUCLEOTIDE SEQUENCE</scope>
    <source>
        <strain evidence="6">YMF1.00683</strain>
    </source>
</reference>
<feature type="transmembrane region" description="Helical" evidence="5">
    <location>
        <begin position="173"/>
        <end position="192"/>
    </location>
</feature>
<dbReference type="EMBL" id="JAQHRD010000007">
    <property type="protein sequence ID" value="KAJ6438822.1"/>
    <property type="molecule type" value="Genomic_DNA"/>
</dbReference>
<dbReference type="Pfam" id="PF00083">
    <property type="entry name" value="Sugar_tr"/>
    <property type="match status" value="2"/>
</dbReference>
<dbReference type="PANTHER" id="PTHR48022">
    <property type="entry name" value="PLASTIDIC GLUCOSE TRANSPORTER 4"/>
    <property type="match status" value="1"/>
</dbReference>
<keyword evidence="3 5" id="KW-1133">Transmembrane helix</keyword>
<comment type="caution">
    <text evidence="6">The sequence shown here is derived from an EMBL/GenBank/DDBJ whole genome shotgun (WGS) entry which is preliminary data.</text>
</comment>
<keyword evidence="2 5" id="KW-0812">Transmembrane</keyword>
<proteinExistence type="predicted"/>
<dbReference type="InterPro" id="IPR050360">
    <property type="entry name" value="MFS_Sugar_Transporters"/>
</dbReference>
<evidence type="ECO:0000256" key="5">
    <source>
        <dbReference type="SAM" id="Phobius"/>
    </source>
</evidence>
<dbReference type="PANTHER" id="PTHR48022:SF66">
    <property type="entry name" value="MFS HEXOSE TRANSPORTER"/>
    <property type="match status" value="1"/>
</dbReference>
<dbReference type="SUPFAM" id="SSF103473">
    <property type="entry name" value="MFS general substrate transporter"/>
    <property type="match status" value="1"/>
</dbReference>
<feature type="transmembrane region" description="Helical" evidence="5">
    <location>
        <begin position="453"/>
        <end position="470"/>
    </location>
</feature>
<dbReference type="InterPro" id="IPR036259">
    <property type="entry name" value="MFS_trans_sf"/>
</dbReference>
<comment type="subcellular location">
    <subcellularLocation>
        <location evidence="1">Membrane</location>
        <topology evidence="1">Multi-pass membrane protein</topology>
    </subcellularLocation>
</comment>
<keyword evidence="7" id="KW-1185">Reference proteome</keyword>